<dbReference type="PANTHER" id="PTHR46610:SF20">
    <property type="entry name" value="OS05G0181300 PROTEIN"/>
    <property type="match status" value="1"/>
</dbReference>
<proteinExistence type="predicted"/>
<keyword evidence="1" id="KW-0812">Transmembrane</keyword>
<dbReference type="AlphaFoldDB" id="A0A833RXC8"/>
<feature type="transmembrane region" description="Helical" evidence="1">
    <location>
        <begin position="125"/>
        <end position="149"/>
    </location>
</feature>
<reference evidence="2" key="1">
    <citation type="submission" date="2020-01" db="EMBL/GenBank/DDBJ databases">
        <title>Genome sequence of Kobresia littledalei, the first chromosome-level genome in the family Cyperaceae.</title>
        <authorList>
            <person name="Qu G."/>
        </authorList>
    </citation>
    <scope>NUCLEOTIDE SEQUENCE</scope>
    <source>
        <strain evidence="2">C.B.Clarke</strain>
        <tissue evidence="2">Leaf</tissue>
    </source>
</reference>
<feature type="transmembrane region" description="Helical" evidence="1">
    <location>
        <begin position="67"/>
        <end position="89"/>
    </location>
</feature>
<dbReference type="OrthoDB" id="637071at2759"/>
<dbReference type="InterPro" id="IPR045501">
    <property type="entry name" value="DUF6490"/>
</dbReference>
<dbReference type="Proteomes" id="UP000623129">
    <property type="component" value="Unassembled WGS sequence"/>
</dbReference>
<organism evidence="2 3">
    <name type="scientific">Carex littledalei</name>
    <dbReference type="NCBI Taxonomy" id="544730"/>
    <lineage>
        <taxon>Eukaryota</taxon>
        <taxon>Viridiplantae</taxon>
        <taxon>Streptophyta</taxon>
        <taxon>Embryophyta</taxon>
        <taxon>Tracheophyta</taxon>
        <taxon>Spermatophyta</taxon>
        <taxon>Magnoliopsida</taxon>
        <taxon>Liliopsida</taxon>
        <taxon>Poales</taxon>
        <taxon>Cyperaceae</taxon>
        <taxon>Cyperoideae</taxon>
        <taxon>Cariceae</taxon>
        <taxon>Carex</taxon>
        <taxon>Carex subgen. Euthyceras</taxon>
    </lineage>
</organism>
<dbReference type="PANTHER" id="PTHR46610">
    <property type="entry name" value="OS05G0181300 PROTEIN"/>
    <property type="match status" value="1"/>
</dbReference>
<feature type="transmembrane region" description="Helical" evidence="1">
    <location>
        <begin position="42"/>
        <end position="61"/>
    </location>
</feature>
<comment type="caution">
    <text evidence="2">The sequence shown here is derived from an EMBL/GenBank/DDBJ whole genome shotgun (WGS) entry which is preliminary data.</text>
</comment>
<feature type="transmembrane region" description="Helical" evidence="1">
    <location>
        <begin position="101"/>
        <end position="119"/>
    </location>
</feature>
<keyword evidence="1" id="KW-0472">Membrane</keyword>
<evidence type="ECO:0000313" key="2">
    <source>
        <dbReference type="EMBL" id="KAF3340384.1"/>
    </source>
</evidence>
<dbReference type="EMBL" id="SWLB01000003">
    <property type="protein sequence ID" value="KAF3340384.1"/>
    <property type="molecule type" value="Genomic_DNA"/>
</dbReference>
<protein>
    <submittedName>
        <fullName evidence="2">Uncharacterized protein</fullName>
    </submittedName>
</protein>
<sequence length="174" mass="19476">MSDLKQNNTTSQNNVLKDALLLPVKQVADTSRSSSSSSSCSWLSLLGLLFLAFNSGMAIHRSRDDPWSVAFIVSTFLDLLLLFFCLQMFEKTPRNSPRRTHLKIAVWCLSTFLTVMFSYKVAALMPLAVAIIVWVMSLGTIFSGFYLFFIYREEEVENNASSGDVKPAKMVEGP</sequence>
<keyword evidence="3" id="KW-1185">Reference proteome</keyword>
<evidence type="ECO:0000256" key="1">
    <source>
        <dbReference type="SAM" id="Phobius"/>
    </source>
</evidence>
<accession>A0A833RXC8</accession>
<dbReference type="Pfam" id="PF20100">
    <property type="entry name" value="DUF6490"/>
    <property type="match status" value="1"/>
</dbReference>
<keyword evidence="1" id="KW-1133">Transmembrane helix</keyword>
<evidence type="ECO:0000313" key="3">
    <source>
        <dbReference type="Proteomes" id="UP000623129"/>
    </source>
</evidence>
<name>A0A833RXC8_9POAL</name>
<gene>
    <name evidence="2" type="ORF">FCM35_KLT16155</name>
</gene>